<sequence length="185" mass="21947">MAKSCNQKLKILYLLELLRERSQDEQMVSMQEIIDFLEEKGIQAERKSIYDDMDALRYYGLDIRYNRKRPGGYYLVTERQPENAAKPKVQEPEHDQTDTDKENRKRLKLLCERSVQSFVEQQLGRVVNVKEKDENYVILTVEQSVDARFFGWLVSMEKKVKLIKPKKVTGAFRDYLKGIVKEYKE</sequence>
<dbReference type="AlphaFoldDB" id="C0CNF9"/>
<dbReference type="RefSeq" id="WP_005949703.1">
    <property type="nucleotide sequence ID" value="NZ_CP136423.1"/>
</dbReference>
<dbReference type="SUPFAM" id="SSF46785">
    <property type="entry name" value="Winged helix' DNA-binding domain"/>
    <property type="match status" value="1"/>
</dbReference>
<dbReference type="eggNOG" id="COG2378">
    <property type="taxonomic scope" value="Bacteria"/>
</dbReference>
<keyword evidence="4" id="KW-1185">Reference proteome</keyword>
<protein>
    <recommendedName>
        <fullName evidence="2">FokI D3 domain-containing protein</fullName>
    </recommendedName>
</protein>
<dbReference type="InterPro" id="IPR036390">
    <property type="entry name" value="WH_DNA-bd_sf"/>
</dbReference>
<feature type="region of interest" description="Disordered" evidence="1">
    <location>
        <begin position="82"/>
        <end position="102"/>
    </location>
</feature>
<dbReference type="Pfam" id="PF16902">
    <property type="entry name" value="FokI_D3"/>
    <property type="match status" value="1"/>
</dbReference>
<feature type="domain" description="FokI D3" evidence="2">
    <location>
        <begin position="13"/>
        <end position="67"/>
    </location>
</feature>
<comment type="caution">
    <text evidence="3">The sequence shown here is derived from an EMBL/GenBank/DDBJ whole genome shotgun (WGS) entry which is preliminary data.</text>
</comment>
<name>C0CNF9_BLAHS</name>
<evidence type="ECO:0000259" key="2">
    <source>
        <dbReference type="Pfam" id="PF16902"/>
    </source>
</evidence>
<reference evidence="3 4" key="2">
    <citation type="submission" date="2009-02" db="EMBL/GenBank/DDBJ databases">
        <title>Draft genome sequence of Blautia hydrogenotrophica DSM 10507 (Ruminococcus hydrogenotrophicus DSM 10507).</title>
        <authorList>
            <person name="Sudarsanam P."/>
            <person name="Ley R."/>
            <person name="Guruge J."/>
            <person name="Turnbaugh P.J."/>
            <person name="Mahowald M."/>
            <person name="Liep D."/>
            <person name="Gordon J."/>
        </authorList>
    </citation>
    <scope>NUCLEOTIDE SEQUENCE [LARGE SCALE GENOMIC DNA]</scope>
    <source>
        <strain evidence="4">DSM 10507 / JCM 14656 / S5a33</strain>
    </source>
</reference>
<dbReference type="GeneID" id="86821113"/>
<accession>C0CNF9</accession>
<dbReference type="EMBL" id="ACBZ01000127">
    <property type="protein sequence ID" value="EEG48681.1"/>
    <property type="molecule type" value="Genomic_DNA"/>
</dbReference>
<dbReference type="HOGENOM" id="CLU_053686_0_0_9"/>
<organism evidence="3 4">
    <name type="scientific">Blautia hydrogenotrophica (strain DSM 10507 / JCM 14656 / S5a33)</name>
    <name type="common">Ruminococcus hydrogenotrophicus</name>
    <dbReference type="NCBI Taxonomy" id="476272"/>
    <lineage>
        <taxon>Bacteria</taxon>
        <taxon>Bacillati</taxon>
        <taxon>Bacillota</taxon>
        <taxon>Clostridia</taxon>
        <taxon>Lachnospirales</taxon>
        <taxon>Lachnospiraceae</taxon>
        <taxon>Blautia</taxon>
    </lineage>
</organism>
<evidence type="ECO:0000313" key="3">
    <source>
        <dbReference type="EMBL" id="EEG48681.1"/>
    </source>
</evidence>
<dbReference type="PATRIC" id="fig|476272.21.peg.1832"/>
<proteinExistence type="predicted"/>
<feature type="compositionally biased region" description="Basic and acidic residues" evidence="1">
    <location>
        <begin position="88"/>
        <end position="102"/>
    </location>
</feature>
<dbReference type="InterPro" id="IPR031655">
    <property type="entry name" value="FokI_D3"/>
</dbReference>
<gene>
    <name evidence="3" type="ORF">RUMHYD_02398</name>
</gene>
<evidence type="ECO:0000256" key="1">
    <source>
        <dbReference type="SAM" id="MobiDB-lite"/>
    </source>
</evidence>
<reference evidence="3 4" key="1">
    <citation type="submission" date="2009-01" db="EMBL/GenBank/DDBJ databases">
        <authorList>
            <person name="Fulton L."/>
            <person name="Clifton S."/>
            <person name="Fulton B."/>
            <person name="Xu J."/>
            <person name="Minx P."/>
            <person name="Pepin K.H."/>
            <person name="Johnson M."/>
            <person name="Bhonagiri V."/>
            <person name="Nash W.E."/>
            <person name="Mardis E.R."/>
            <person name="Wilson R.K."/>
        </authorList>
    </citation>
    <scope>NUCLEOTIDE SEQUENCE [LARGE SCALE GENOMIC DNA]</scope>
    <source>
        <strain evidence="4">DSM 10507 / JCM 14656 / S5a33</strain>
    </source>
</reference>
<dbReference type="Proteomes" id="UP000003100">
    <property type="component" value="Unassembled WGS sequence"/>
</dbReference>
<evidence type="ECO:0000313" key="4">
    <source>
        <dbReference type="Proteomes" id="UP000003100"/>
    </source>
</evidence>